<keyword evidence="3 6" id="KW-0812">Transmembrane</keyword>
<evidence type="ECO:0000256" key="1">
    <source>
        <dbReference type="ARBA" id="ARBA00004651"/>
    </source>
</evidence>
<comment type="caution">
    <text evidence="7">The sequence shown here is derived from an EMBL/GenBank/DDBJ whole genome shotgun (WGS) entry which is preliminary data.</text>
</comment>
<evidence type="ECO:0000256" key="3">
    <source>
        <dbReference type="ARBA" id="ARBA00022692"/>
    </source>
</evidence>
<reference evidence="7 8" key="1">
    <citation type="submission" date="2018-08" db="EMBL/GenBank/DDBJ databases">
        <title>Recombination of ecologically and evolutionarily significant loci maintains genetic cohesion in the Pseudomonas syringae species complex.</title>
        <authorList>
            <person name="Dillon M."/>
            <person name="Thakur S."/>
            <person name="Almeida R.N.D."/>
            <person name="Weir B.S."/>
            <person name="Guttman D.S."/>
        </authorList>
    </citation>
    <scope>NUCLEOTIDE SEQUENCE [LARGE SCALE GENOMIC DNA]</scope>
    <source>
        <strain evidence="7 8">ICMP 6917</strain>
    </source>
</reference>
<dbReference type="InterPro" id="IPR002797">
    <property type="entry name" value="Polysacc_synth"/>
</dbReference>
<dbReference type="PANTHER" id="PTHR30250">
    <property type="entry name" value="PST FAMILY PREDICTED COLANIC ACID TRANSPORTER"/>
    <property type="match status" value="1"/>
</dbReference>
<dbReference type="InterPro" id="IPR050833">
    <property type="entry name" value="Poly_Biosynth_Transport"/>
</dbReference>
<feature type="transmembrane region" description="Helical" evidence="6">
    <location>
        <begin position="230"/>
        <end position="247"/>
    </location>
</feature>
<evidence type="ECO:0000256" key="2">
    <source>
        <dbReference type="ARBA" id="ARBA00022475"/>
    </source>
</evidence>
<dbReference type="GO" id="GO:0005886">
    <property type="term" value="C:plasma membrane"/>
    <property type="evidence" value="ECO:0007669"/>
    <property type="project" value="UniProtKB-SubCell"/>
</dbReference>
<feature type="transmembrane region" description="Helical" evidence="6">
    <location>
        <begin position="127"/>
        <end position="147"/>
    </location>
</feature>
<dbReference type="EMBL" id="RBRY01000111">
    <property type="protein sequence ID" value="RMR54760.1"/>
    <property type="molecule type" value="Genomic_DNA"/>
</dbReference>
<feature type="transmembrane region" description="Helical" evidence="6">
    <location>
        <begin position="93"/>
        <end position="115"/>
    </location>
</feature>
<feature type="transmembrane region" description="Helical" evidence="6">
    <location>
        <begin position="407"/>
        <end position="425"/>
    </location>
</feature>
<keyword evidence="2" id="KW-1003">Cell membrane</keyword>
<evidence type="ECO:0000256" key="4">
    <source>
        <dbReference type="ARBA" id="ARBA00022989"/>
    </source>
</evidence>
<dbReference type="AlphaFoldDB" id="A0A3M4VSD7"/>
<dbReference type="Proteomes" id="UP000278332">
    <property type="component" value="Unassembled WGS sequence"/>
</dbReference>
<keyword evidence="5 6" id="KW-0472">Membrane</keyword>
<dbReference type="Pfam" id="PF01943">
    <property type="entry name" value="Polysacc_synt"/>
    <property type="match status" value="1"/>
</dbReference>
<evidence type="ECO:0000313" key="7">
    <source>
        <dbReference type="EMBL" id="RMR54760.1"/>
    </source>
</evidence>
<gene>
    <name evidence="7" type="ORF">ALP84_03220</name>
</gene>
<feature type="transmembrane region" description="Helical" evidence="6">
    <location>
        <begin position="470"/>
        <end position="491"/>
    </location>
</feature>
<evidence type="ECO:0000256" key="6">
    <source>
        <dbReference type="SAM" id="Phobius"/>
    </source>
</evidence>
<feature type="transmembrane region" description="Helical" evidence="6">
    <location>
        <begin position="193"/>
        <end position="210"/>
    </location>
</feature>
<evidence type="ECO:0000256" key="5">
    <source>
        <dbReference type="ARBA" id="ARBA00023136"/>
    </source>
</evidence>
<feature type="transmembrane region" description="Helical" evidence="6">
    <location>
        <begin position="306"/>
        <end position="330"/>
    </location>
</feature>
<feature type="transmembrane region" description="Helical" evidence="6">
    <location>
        <begin position="267"/>
        <end position="285"/>
    </location>
</feature>
<feature type="transmembrane region" description="Helical" evidence="6">
    <location>
        <begin position="46"/>
        <end position="72"/>
    </location>
</feature>
<feature type="transmembrane region" description="Helical" evidence="6">
    <location>
        <begin position="381"/>
        <end position="401"/>
    </location>
</feature>
<feature type="transmembrane region" description="Helical" evidence="6">
    <location>
        <begin position="350"/>
        <end position="369"/>
    </location>
</feature>
<sequence>MPMFSKRSVIGNTALNYAGQAYVMLVGILIMPFYLGHLGAEAYGLIGFFTVMQAWLQLLDAGMSPSLVRAVAQHQGTPASERHQGRILRSFEIMFLPLALFSAVAVYAASPWIAVHWLNAQALQPQTLINCIGLMGVVIALRLYSTLYKSGIQGLEQHAWLNGVNIAIATLRYFGGLLLVSSFSQDPQDFFEFQAAVAALETLIFATRAWRQMPVAHWLTGIDWRLVRPILPFAASISLSSILWIVLTQIDKVLLSEILPLDQYGYFSLVALITTGIMMLTNPLVQALLPRLTVLVAEDRQQDMHALFLAANRFVCTFLFPLAAIVAAHAEPLIYAWTGDQAAAQWGRSVLCWYALGSAIMAASAFQFYLQYAYGQMRLHIWYSVISAVITVPVMVVAIHYQGAYGAALAFFSLRAVSFAIWPMIVHQRLAPGIHGQWLRDTLRISAMTAVGLICSEPVFRMITQQQSRTTVLLGLAASGLITLALVAASYKPLAMKIYILFSKPST</sequence>
<name>A0A3M4VSD7_PSECI</name>
<organism evidence="7 8">
    <name type="scientific">Pseudomonas cichorii</name>
    <dbReference type="NCBI Taxonomy" id="36746"/>
    <lineage>
        <taxon>Bacteria</taxon>
        <taxon>Pseudomonadati</taxon>
        <taxon>Pseudomonadota</taxon>
        <taxon>Gammaproteobacteria</taxon>
        <taxon>Pseudomonadales</taxon>
        <taxon>Pseudomonadaceae</taxon>
        <taxon>Pseudomonas</taxon>
    </lineage>
</organism>
<protein>
    <submittedName>
        <fullName evidence="7">Putative Polysaccharide biosynthesis protein</fullName>
    </submittedName>
</protein>
<feature type="transmembrane region" description="Helical" evidence="6">
    <location>
        <begin position="159"/>
        <end position="181"/>
    </location>
</feature>
<feature type="transmembrane region" description="Helical" evidence="6">
    <location>
        <begin position="21"/>
        <end position="40"/>
    </location>
</feature>
<dbReference type="PANTHER" id="PTHR30250:SF26">
    <property type="entry name" value="PSMA PROTEIN"/>
    <property type="match status" value="1"/>
</dbReference>
<keyword evidence="4 6" id="KW-1133">Transmembrane helix</keyword>
<proteinExistence type="predicted"/>
<accession>A0A3M4VSD7</accession>
<comment type="subcellular location">
    <subcellularLocation>
        <location evidence="1">Cell membrane</location>
        <topology evidence="1">Multi-pass membrane protein</topology>
    </subcellularLocation>
</comment>
<evidence type="ECO:0000313" key="8">
    <source>
        <dbReference type="Proteomes" id="UP000278332"/>
    </source>
</evidence>